<dbReference type="Proteomes" id="UP000509302">
    <property type="component" value="Chromosome"/>
</dbReference>
<dbReference type="Pfam" id="PF00881">
    <property type="entry name" value="Nitroreductase"/>
    <property type="match status" value="1"/>
</dbReference>
<evidence type="ECO:0000313" key="5">
    <source>
        <dbReference type="EMBL" id="QLG44256.1"/>
    </source>
</evidence>
<evidence type="ECO:0000256" key="1">
    <source>
        <dbReference type="ARBA" id="ARBA00007118"/>
    </source>
</evidence>
<evidence type="ECO:0000259" key="4">
    <source>
        <dbReference type="Pfam" id="PF00881"/>
    </source>
</evidence>
<keyword evidence="6" id="KW-1185">Reference proteome</keyword>
<dbReference type="EMBL" id="CP058595">
    <property type="protein sequence ID" value="QLG44256.1"/>
    <property type="molecule type" value="Genomic_DNA"/>
</dbReference>
<dbReference type="InterPro" id="IPR000415">
    <property type="entry name" value="Nitroreductase-like"/>
</dbReference>
<dbReference type="SUPFAM" id="SSF55469">
    <property type="entry name" value="FMN-dependent nitroreductase-like"/>
    <property type="match status" value="1"/>
</dbReference>
<dbReference type="RefSeq" id="WP_179240591.1">
    <property type="nucleotide sequence ID" value="NZ_CP058595.1"/>
</dbReference>
<evidence type="ECO:0000256" key="2">
    <source>
        <dbReference type="ARBA" id="ARBA00022857"/>
    </source>
</evidence>
<evidence type="ECO:0000313" key="6">
    <source>
        <dbReference type="Proteomes" id="UP000509302"/>
    </source>
</evidence>
<feature type="domain" description="Nitroreductase" evidence="4">
    <location>
        <begin position="9"/>
        <end position="186"/>
    </location>
</feature>
<accession>A0A7H9ALB8</accession>
<gene>
    <name evidence="5" type="ORF">HYG79_02485</name>
</gene>
<dbReference type="CDD" id="cd02149">
    <property type="entry name" value="NfsB-like"/>
    <property type="match status" value="1"/>
</dbReference>
<dbReference type="PANTHER" id="PTHR43673:SF10">
    <property type="entry name" value="NADH DEHYDROGENASE_NAD(P)H NITROREDUCTASE XCC3605-RELATED"/>
    <property type="match status" value="1"/>
</dbReference>
<dbReference type="AlphaFoldDB" id="A0A7H9ALB8"/>
<dbReference type="PANTHER" id="PTHR43673">
    <property type="entry name" value="NAD(P)H NITROREDUCTASE YDGI-RELATED"/>
    <property type="match status" value="1"/>
</dbReference>
<keyword evidence="3" id="KW-0560">Oxidoreductase</keyword>
<dbReference type="KEGG" id="cagg:HYG79_02485"/>
<organism evidence="5 6">
    <name type="scientific">Costertonia aggregata</name>
    <dbReference type="NCBI Taxonomy" id="343403"/>
    <lineage>
        <taxon>Bacteria</taxon>
        <taxon>Pseudomonadati</taxon>
        <taxon>Bacteroidota</taxon>
        <taxon>Flavobacteriia</taxon>
        <taxon>Flavobacteriales</taxon>
        <taxon>Flavobacteriaceae</taxon>
        <taxon>Costertonia</taxon>
    </lineage>
</organism>
<dbReference type="InterPro" id="IPR033878">
    <property type="entry name" value="NfsB-like"/>
</dbReference>
<reference evidence="5 6" key="1">
    <citation type="journal article" date="2006" name="Int. J. Syst. Evol. Microbiol.">
        <title>Costertonia aggregata gen. nov., sp. nov., a mesophilic marine bacterium of the family Flavobacteriaceae, isolated from a mature biofilm.</title>
        <authorList>
            <person name="Kwon K.K."/>
            <person name="Lee Y.K."/>
            <person name="Lee H.K."/>
        </authorList>
    </citation>
    <scope>NUCLEOTIDE SEQUENCE [LARGE SCALE GENOMIC DNA]</scope>
    <source>
        <strain evidence="5 6">KCCM 42265</strain>
    </source>
</reference>
<keyword evidence="2" id="KW-0521">NADP</keyword>
<evidence type="ECO:0000256" key="3">
    <source>
        <dbReference type="ARBA" id="ARBA00023002"/>
    </source>
</evidence>
<dbReference type="InterPro" id="IPR029479">
    <property type="entry name" value="Nitroreductase"/>
</dbReference>
<dbReference type="Gene3D" id="3.40.109.10">
    <property type="entry name" value="NADH Oxidase"/>
    <property type="match status" value="1"/>
</dbReference>
<comment type="similarity">
    <text evidence="1">Belongs to the nitroreductase family.</text>
</comment>
<sequence length="210" mass="23727">MNNYIKSLEWRYATKKFDTSKKVSDEDLNILLKSIQLSASSYGLQPYEVFIVTDREIRKKLQPVSWGQAQIIDASHVLVFANKTQINADWIDGYLENISKTRDITLESLSPYGDFMKSKVLALSPVEQAIWTSKQTYIALSNLLSAAADLKIDTCPMEGFEADAYNEILGLSQKGLNAALVAPIGYRALEDDTQHYPKVRQSKEKLFTHI</sequence>
<protein>
    <submittedName>
        <fullName evidence="5">NAD(P)H-dependent oxidoreductase</fullName>
    </submittedName>
</protein>
<name>A0A7H9ALB8_9FLAO</name>
<dbReference type="GO" id="GO:0016491">
    <property type="term" value="F:oxidoreductase activity"/>
    <property type="evidence" value="ECO:0007669"/>
    <property type="project" value="UniProtKB-KW"/>
</dbReference>
<proteinExistence type="inferred from homology"/>